<dbReference type="InterPro" id="IPR051020">
    <property type="entry name" value="ALDH-related_metabolic_enz"/>
</dbReference>
<proteinExistence type="inferred from homology"/>
<protein>
    <submittedName>
        <fullName evidence="6">Sulfoacetaldehyde dehydrogenase</fullName>
        <ecNumber evidence="6">1.2.1.73</ecNumber>
    </submittedName>
</protein>
<evidence type="ECO:0000256" key="2">
    <source>
        <dbReference type="ARBA" id="ARBA00023002"/>
    </source>
</evidence>
<dbReference type="AlphaFoldDB" id="A0A4P6PZS2"/>
<dbReference type="GO" id="GO:0102984">
    <property type="term" value="F:sulfoacetaldehyde dehydrogenase activity"/>
    <property type="evidence" value="ECO:0007669"/>
    <property type="project" value="UniProtKB-EC"/>
</dbReference>
<dbReference type="InterPro" id="IPR029510">
    <property type="entry name" value="Ald_DH_CS_GLU"/>
</dbReference>
<evidence type="ECO:0000313" key="6">
    <source>
        <dbReference type="EMBL" id="QBI53653.1"/>
    </source>
</evidence>
<dbReference type="SUPFAM" id="SSF53720">
    <property type="entry name" value="ALDH-like"/>
    <property type="match status" value="1"/>
</dbReference>
<dbReference type="KEGG" id="strr:EKD16_09295"/>
<organism evidence="6 7">
    <name type="scientific">Streptomonospora litoralis</name>
    <dbReference type="NCBI Taxonomy" id="2498135"/>
    <lineage>
        <taxon>Bacteria</taxon>
        <taxon>Bacillati</taxon>
        <taxon>Actinomycetota</taxon>
        <taxon>Actinomycetes</taxon>
        <taxon>Streptosporangiales</taxon>
        <taxon>Nocardiopsidaceae</taxon>
        <taxon>Streptomonospora</taxon>
    </lineage>
</organism>
<keyword evidence="2 4" id="KW-0560">Oxidoreductase</keyword>
<dbReference type="Gene3D" id="3.40.309.10">
    <property type="entry name" value="Aldehyde Dehydrogenase, Chain A, domain 2"/>
    <property type="match status" value="1"/>
</dbReference>
<name>A0A4P6PZS2_9ACTN</name>
<evidence type="ECO:0000256" key="4">
    <source>
        <dbReference type="RuleBase" id="RU003345"/>
    </source>
</evidence>
<dbReference type="Gene3D" id="3.40.605.10">
    <property type="entry name" value="Aldehyde Dehydrogenase, Chain A, domain 1"/>
    <property type="match status" value="1"/>
</dbReference>
<dbReference type="RefSeq" id="WP_131097975.1">
    <property type="nucleotide sequence ID" value="NZ_CP036455.1"/>
</dbReference>
<reference evidence="6 7" key="1">
    <citation type="submission" date="2019-02" db="EMBL/GenBank/DDBJ databases">
        <authorList>
            <person name="Khodamoradi S."/>
            <person name="Hahnke R.L."/>
            <person name="Kaempfer P."/>
            <person name="Schumann P."/>
            <person name="Rohde M."/>
            <person name="Steinert M."/>
            <person name="Luzhetskyy A."/>
            <person name="Wink J."/>
            <person name="Ruckert C."/>
        </authorList>
    </citation>
    <scope>NUCLEOTIDE SEQUENCE [LARGE SCALE GENOMIC DNA]</scope>
    <source>
        <strain evidence="6 7">M2</strain>
    </source>
</reference>
<feature type="domain" description="Aldehyde dehydrogenase" evidence="5">
    <location>
        <begin position="18"/>
        <end position="471"/>
    </location>
</feature>
<accession>A0A4P6PZS2</accession>
<gene>
    <name evidence="6" type="primary">safD</name>
    <name evidence="6" type="ORF">EKD16_09295</name>
</gene>
<evidence type="ECO:0000256" key="3">
    <source>
        <dbReference type="PROSITE-ProRule" id="PRU10007"/>
    </source>
</evidence>
<dbReference type="GO" id="GO:0008911">
    <property type="term" value="F:lactaldehyde dehydrogenase (NAD+) activity"/>
    <property type="evidence" value="ECO:0007669"/>
    <property type="project" value="TreeGrafter"/>
</dbReference>
<evidence type="ECO:0000259" key="5">
    <source>
        <dbReference type="Pfam" id="PF00171"/>
    </source>
</evidence>
<dbReference type="InterPro" id="IPR016161">
    <property type="entry name" value="Ald_DH/histidinol_DH"/>
</dbReference>
<dbReference type="PANTHER" id="PTHR42991">
    <property type="entry name" value="ALDEHYDE DEHYDROGENASE"/>
    <property type="match status" value="1"/>
</dbReference>
<keyword evidence="7" id="KW-1185">Reference proteome</keyword>
<evidence type="ECO:0000313" key="7">
    <source>
        <dbReference type="Proteomes" id="UP000292235"/>
    </source>
</evidence>
<dbReference type="Proteomes" id="UP000292235">
    <property type="component" value="Chromosome"/>
</dbReference>
<dbReference type="InterPro" id="IPR016162">
    <property type="entry name" value="Ald_DH_N"/>
</dbReference>
<dbReference type="InterPro" id="IPR015590">
    <property type="entry name" value="Aldehyde_DH_dom"/>
</dbReference>
<dbReference type="EC" id="1.2.1.73" evidence="6"/>
<dbReference type="FunFam" id="3.40.605.10:FF:000020">
    <property type="entry name" value="Aldehyde dehydrogenase"/>
    <property type="match status" value="1"/>
</dbReference>
<dbReference type="PROSITE" id="PS00687">
    <property type="entry name" value="ALDEHYDE_DEHYDR_GLU"/>
    <property type="match status" value="1"/>
</dbReference>
<evidence type="ECO:0000256" key="1">
    <source>
        <dbReference type="ARBA" id="ARBA00009986"/>
    </source>
</evidence>
<sequence>MTTPVSYWVAGTARRGAESMPVTHPYDGSPVARAAVASEADVAEAVAAAHTVAEPLARTSAAQRSAALSHVARRLVERGEEVARLITAENGKPLRWARAEAGRAASVFRWAAEEARRFGGEWQRLDTDTQSPGGAAFVGRFPRGPVLGITPFNFPLNLVAHKVAPALAAGAPIIVKPAPATPLSALLLGELLAETELPPGAWSVVPVPNDRMPALVADPLLPVVSFTGSGPVGRSIQEAVPHKHVTLELGGNAAAVVCADWSTPEDLARAAERIAVFANYQAGQSCIAVQRVFADRSVADELTERVVERVAALATGDPREEKTEVGPLIDEDAARRVETWVEEAVGAGARVLTGGYRDGAEYAPTVLTGVPPAARIACEEVFGPVIAIGEVEGDAEAFDRVNDSRFGLQTGVFTHRSDTAFAAFTRLHVGGVVIGDVPSLRAEHVPYGGVKESGVGREGVSAAMADFTEPRVLAFPGMPL</sequence>
<dbReference type="PANTHER" id="PTHR42991:SF1">
    <property type="entry name" value="ALDEHYDE DEHYDROGENASE"/>
    <property type="match status" value="1"/>
</dbReference>
<dbReference type="OrthoDB" id="6882680at2"/>
<dbReference type="EMBL" id="CP036455">
    <property type="protein sequence ID" value="QBI53653.1"/>
    <property type="molecule type" value="Genomic_DNA"/>
</dbReference>
<dbReference type="Pfam" id="PF00171">
    <property type="entry name" value="Aldedh"/>
    <property type="match status" value="1"/>
</dbReference>
<dbReference type="InterPro" id="IPR016163">
    <property type="entry name" value="Ald_DH_C"/>
</dbReference>
<comment type="similarity">
    <text evidence="1 4">Belongs to the aldehyde dehydrogenase family.</text>
</comment>
<feature type="active site" evidence="3">
    <location>
        <position position="248"/>
    </location>
</feature>